<keyword evidence="1 6" id="KW-0853">WD repeat</keyword>
<accession>A0A9P4NH50</accession>
<evidence type="ECO:0000313" key="9">
    <source>
        <dbReference type="Proteomes" id="UP000800235"/>
    </source>
</evidence>
<proteinExistence type="inferred from homology"/>
<evidence type="ECO:0000256" key="3">
    <source>
        <dbReference type="ARBA" id="ARBA00038415"/>
    </source>
</evidence>
<dbReference type="PROSITE" id="PS00678">
    <property type="entry name" value="WD_REPEATS_1"/>
    <property type="match status" value="1"/>
</dbReference>
<dbReference type="InterPro" id="IPR019775">
    <property type="entry name" value="WD40_repeat_CS"/>
</dbReference>
<dbReference type="EMBL" id="MU007100">
    <property type="protein sequence ID" value="KAF2421179.1"/>
    <property type="molecule type" value="Genomic_DNA"/>
</dbReference>
<evidence type="ECO:0000256" key="2">
    <source>
        <dbReference type="ARBA" id="ARBA00022737"/>
    </source>
</evidence>
<feature type="repeat" description="WD" evidence="6">
    <location>
        <begin position="321"/>
        <end position="360"/>
    </location>
</feature>
<gene>
    <name evidence="8" type="ORF">EJ08DRAFT_641485</name>
</gene>
<dbReference type="OrthoDB" id="6262491at2759"/>
<dbReference type="Gene3D" id="2.130.10.10">
    <property type="entry name" value="YVTN repeat-like/Quinoprotein amine dehydrogenase"/>
    <property type="match status" value="2"/>
</dbReference>
<evidence type="ECO:0000313" key="8">
    <source>
        <dbReference type="EMBL" id="KAF2421179.1"/>
    </source>
</evidence>
<sequence>MSRSTDAGHFFQTTAALDETARKIRKAKNKLGNPIRLPSKILAIAADPYNASCVYVAEAAGTVKRVVLETGDIAQVFRPKTNLLAPLTCLAVSTASREGAYGTLFAGSWDKNIYCWPLVKNGIKAPKQLSGHSDFIKALISLNLGDTEILVSASSDASIIVWDVKAGTKLHTLKGHSRGVTALALESLSLDEGLPFATIFSGDSNREIRRWHISIAASHELPTESNEETIPGGPFAPLLAHETSIYALRFDSDGDLWTASADKSAQCIVRERAWAVDTTLTHPDFVRDVVVDENGGWVVTACRDEEVRVWERGSGKLFHTFSGHYEEVTGLLLLADLVVSVSIDGTVRQWSLKKADLVKAIEEAAKPPLEEEEGEEEEKPKGSGMTEEEERELAELMESD</sequence>
<keyword evidence="9" id="KW-1185">Reference proteome</keyword>
<dbReference type="PROSITE" id="PS50082">
    <property type="entry name" value="WD_REPEATS_2"/>
    <property type="match status" value="3"/>
</dbReference>
<dbReference type="InterPro" id="IPR036322">
    <property type="entry name" value="WD40_repeat_dom_sf"/>
</dbReference>
<feature type="compositionally biased region" description="Acidic residues" evidence="7">
    <location>
        <begin position="386"/>
        <end position="400"/>
    </location>
</feature>
<dbReference type="Pfam" id="PF00400">
    <property type="entry name" value="WD40"/>
    <property type="match status" value="5"/>
</dbReference>
<evidence type="ECO:0000256" key="5">
    <source>
        <dbReference type="ARBA" id="ARBA00043913"/>
    </source>
</evidence>
<dbReference type="PANTHER" id="PTHR22847:SF637">
    <property type="entry name" value="WD REPEAT DOMAIN 5B"/>
    <property type="match status" value="1"/>
</dbReference>
<evidence type="ECO:0000256" key="7">
    <source>
        <dbReference type="SAM" id="MobiDB-lite"/>
    </source>
</evidence>
<dbReference type="FunFam" id="2.130.10.10:FF:001196">
    <property type="entry name" value="WD repeat protein (AFU_orthologue AFUA_1G12380)"/>
    <property type="match status" value="1"/>
</dbReference>
<keyword evidence="2" id="KW-0677">Repeat</keyword>
<reference evidence="8" key="1">
    <citation type="journal article" date="2020" name="Stud. Mycol.">
        <title>101 Dothideomycetes genomes: a test case for predicting lifestyles and emergence of pathogens.</title>
        <authorList>
            <person name="Haridas S."/>
            <person name="Albert R."/>
            <person name="Binder M."/>
            <person name="Bloem J."/>
            <person name="Labutti K."/>
            <person name="Salamov A."/>
            <person name="Andreopoulos B."/>
            <person name="Baker S."/>
            <person name="Barry K."/>
            <person name="Bills G."/>
            <person name="Bluhm B."/>
            <person name="Cannon C."/>
            <person name="Castanera R."/>
            <person name="Culley D."/>
            <person name="Daum C."/>
            <person name="Ezra D."/>
            <person name="Gonzalez J."/>
            <person name="Henrissat B."/>
            <person name="Kuo A."/>
            <person name="Liang C."/>
            <person name="Lipzen A."/>
            <person name="Lutzoni F."/>
            <person name="Magnuson J."/>
            <person name="Mondo S."/>
            <person name="Nolan M."/>
            <person name="Ohm R."/>
            <person name="Pangilinan J."/>
            <person name="Park H.-J."/>
            <person name="Ramirez L."/>
            <person name="Alfaro M."/>
            <person name="Sun H."/>
            <person name="Tritt A."/>
            <person name="Yoshinaga Y."/>
            <person name="Zwiers L.-H."/>
            <person name="Turgeon B."/>
            <person name="Goodwin S."/>
            <person name="Spatafora J."/>
            <person name="Crous P."/>
            <person name="Grigoriev I."/>
        </authorList>
    </citation>
    <scope>NUCLEOTIDE SEQUENCE</scope>
    <source>
        <strain evidence="8">CBS 130266</strain>
    </source>
</reference>
<evidence type="ECO:0000256" key="1">
    <source>
        <dbReference type="ARBA" id="ARBA00022574"/>
    </source>
</evidence>
<feature type="repeat" description="WD" evidence="6">
    <location>
        <begin position="279"/>
        <end position="320"/>
    </location>
</feature>
<dbReference type="SUPFAM" id="SSF50978">
    <property type="entry name" value="WD40 repeat-like"/>
    <property type="match status" value="1"/>
</dbReference>
<evidence type="ECO:0000256" key="6">
    <source>
        <dbReference type="PROSITE-ProRule" id="PRU00221"/>
    </source>
</evidence>
<name>A0A9P4NH50_9PEZI</name>
<evidence type="ECO:0000256" key="4">
    <source>
        <dbReference type="ARBA" id="ARBA00039789"/>
    </source>
</evidence>
<comment type="similarity">
    <text evidence="3">Belongs to the WD repeat MDV1/CAF4 family.</text>
</comment>
<dbReference type="InterPro" id="IPR020472">
    <property type="entry name" value="WD40_PAC1"/>
</dbReference>
<comment type="caution">
    <text evidence="8">The sequence shown here is derived from an EMBL/GenBank/DDBJ whole genome shotgun (WGS) entry which is preliminary data.</text>
</comment>
<dbReference type="InterPro" id="IPR001680">
    <property type="entry name" value="WD40_rpt"/>
</dbReference>
<dbReference type="GO" id="GO:1990234">
    <property type="term" value="C:transferase complex"/>
    <property type="evidence" value="ECO:0007669"/>
    <property type="project" value="UniProtKB-ARBA"/>
</dbReference>
<dbReference type="SMART" id="SM00320">
    <property type="entry name" value="WD40"/>
    <property type="match status" value="6"/>
</dbReference>
<comment type="function">
    <text evidence="5">Involved in mitochondrial fission. Acts as an adapter protein required to form mitochondrial fission complexes. Formation of these complexes is required to promote constriction and fission of the mitochondrial compartment at a late step in mitochondrial division.</text>
</comment>
<feature type="region of interest" description="Disordered" evidence="7">
    <location>
        <begin position="364"/>
        <end position="400"/>
    </location>
</feature>
<organism evidence="8 9">
    <name type="scientific">Tothia fuscella</name>
    <dbReference type="NCBI Taxonomy" id="1048955"/>
    <lineage>
        <taxon>Eukaryota</taxon>
        <taxon>Fungi</taxon>
        <taxon>Dikarya</taxon>
        <taxon>Ascomycota</taxon>
        <taxon>Pezizomycotina</taxon>
        <taxon>Dothideomycetes</taxon>
        <taxon>Pleosporomycetidae</taxon>
        <taxon>Venturiales</taxon>
        <taxon>Cylindrosympodiaceae</taxon>
        <taxon>Tothia</taxon>
    </lineage>
</organism>
<dbReference type="PRINTS" id="PR00320">
    <property type="entry name" value="GPROTEINBRPT"/>
</dbReference>
<protein>
    <recommendedName>
        <fullName evidence="4">Mitochondrial division protein 1</fullName>
    </recommendedName>
</protein>
<dbReference type="Proteomes" id="UP000800235">
    <property type="component" value="Unassembled WGS sequence"/>
</dbReference>
<feature type="repeat" description="WD" evidence="6">
    <location>
        <begin position="129"/>
        <end position="172"/>
    </location>
</feature>
<dbReference type="PANTHER" id="PTHR22847">
    <property type="entry name" value="WD40 REPEAT PROTEIN"/>
    <property type="match status" value="1"/>
</dbReference>
<dbReference type="GO" id="GO:0005634">
    <property type="term" value="C:nucleus"/>
    <property type="evidence" value="ECO:0007669"/>
    <property type="project" value="TreeGrafter"/>
</dbReference>
<dbReference type="InterPro" id="IPR015943">
    <property type="entry name" value="WD40/YVTN_repeat-like_dom_sf"/>
</dbReference>
<dbReference type="AlphaFoldDB" id="A0A9P4NH50"/>